<reference evidence="3 4" key="1">
    <citation type="journal article" date="2019" name="Int. J. Syst. Evol. Microbiol.">
        <title>The Global Catalogue of Microorganisms (GCM) 10K type strain sequencing project: providing services to taxonomists for standard genome sequencing and annotation.</title>
        <authorList>
            <consortium name="The Broad Institute Genomics Platform"/>
            <consortium name="The Broad Institute Genome Sequencing Center for Infectious Disease"/>
            <person name="Wu L."/>
            <person name="Ma J."/>
        </authorList>
    </citation>
    <scope>NUCLEOTIDE SEQUENCE [LARGE SCALE GENOMIC DNA]</scope>
    <source>
        <strain evidence="3 4">JCM 11896</strain>
    </source>
</reference>
<dbReference type="InterPro" id="IPR020904">
    <property type="entry name" value="Sc_DH/Rdtase_CS"/>
</dbReference>
<comment type="caution">
    <text evidence="3">The sequence shown here is derived from an EMBL/GenBank/DDBJ whole genome shotgun (WGS) entry which is preliminary data.</text>
</comment>
<dbReference type="PROSITE" id="PS00061">
    <property type="entry name" value="ADH_SHORT"/>
    <property type="match status" value="1"/>
</dbReference>
<protein>
    <submittedName>
        <fullName evidence="3">SDR family oxidoreductase</fullName>
    </submittedName>
</protein>
<dbReference type="Proteomes" id="UP001501414">
    <property type="component" value="Unassembled WGS sequence"/>
</dbReference>
<comment type="similarity">
    <text evidence="1">Belongs to the short-chain dehydrogenases/reductases (SDR) family.</text>
</comment>
<dbReference type="PANTHER" id="PTHR42760">
    <property type="entry name" value="SHORT-CHAIN DEHYDROGENASES/REDUCTASES FAMILY MEMBER"/>
    <property type="match status" value="1"/>
</dbReference>
<dbReference type="PANTHER" id="PTHR42760:SF115">
    <property type="entry name" value="3-OXOACYL-[ACYL-CARRIER-PROTEIN] REDUCTASE FABG"/>
    <property type="match status" value="1"/>
</dbReference>
<organism evidence="3 4">
    <name type="scientific">Pseudonocardia kongjuensis</name>
    <dbReference type="NCBI Taxonomy" id="102227"/>
    <lineage>
        <taxon>Bacteria</taxon>
        <taxon>Bacillati</taxon>
        <taxon>Actinomycetota</taxon>
        <taxon>Actinomycetes</taxon>
        <taxon>Pseudonocardiales</taxon>
        <taxon>Pseudonocardiaceae</taxon>
        <taxon>Pseudonocardia</taxon>
    </lineage>
</organism>
<dbReference type="InterPro" id="IPR002347">
    <property type="entry name" value="SDR_fam"/>
</dbReference>
<accession>A0ABN1XK73</accession>
<dbReference type="PRINTS" id="PR00081">
    <property type="entry name" value="GDHRDH"/>
</dbReference>
<keyword evidence="4" id="KW-1185">Reference proteome</keyword>
<proteinExistence type="inferred from homology"/>
<name>A0ABN1XK73_9PSEU</name>
<dbReference type="EMBL" id="BAAAJK010000003">
    <property type="protein sequence ID" value="GAA1381166.1"/>
    <property type="molecule type" value="Genomic_DNA"/>
</dbReference>
<dbReference type="RefSeq" id="WP_344018101.1">
    <property type="nucleotide sequence ID" value="NZ_BAAAJK010000003.1"/>
</dbReference>
<dbReference type="SUPFAM" id="SSF51735">
    <property type="entry name" value="NAD(P)-binding Rossmann-fold domains"/>
    <property type="match status" value="1"/>
</dbReference>
<dbReference type="Gene3D" id="3.40.50.720">
    <property type="entry name" value="NAD(P)-binding Rossmann-like Domain"/>
    <property type="match status" value="1"/>
</dbReference>
<evidence type="ECO:0000313" key="3">
    <source>
        <dbReference type="EMBL" id="GAA1381166.1"/>
    </source>
</evidence>
<evidence type="ECO:0000256" key="2">
    <source>
        <dbReference type="ARBA" id="ARBA00023002"/>
    </source>
</evidence>
<evidence type="ECO:0000313" key="4">
    <source>
        <dbReference type="Proteomes" id="UP001501414"/>
    </source>
</evidence>
<dbReference type="InterPro" id="IPR036291">
    <property type="entry name" value="NAD(P)-bd_dom_sf"/>
</dbReference>
<keyword evidence="2" id="KW-0560">Oxidoreductase</keyword>
<evidence type="ECO:0000256" key="1">
    <source>
        <dbReference type="ARBA" id="ARBA00006484"/>
    </source>
</evidence>
<gene>
    <name evidence="3" type="ORF">GCM10009613_06650</name>
</gene>
<sequence length="267" mass="27398">MTRLAGRVAIVFGGGRAAAQPPAGVAAIGHTTALTFARHGARVAVVDRDPCAAERTADDVLRAGGDALALDADVTDPEQVAAAVAETVGEFGGIDIVHNNVGATLLGGPEDITLDQWRSAIAVNLDSVFVCCRETLPQLIARGGGAIVTVSSLASIRWTGYPYPAYAAAKAGVNQLTRTLAVQYADRGIRANAILAGLVDTPLVYRELAGDRTAEEVRAARDALSPTGRMGRAADVANAALFLASDESAYVNGCLLPVDGGLHARSG</sequence>
<dbReference type="Pfam" id="PF13561">
    <property type="entry name" value="adh_short_C2"/>
    <property type="match status" value="1"/>
</dbReference>
<dbReference type="PRINTS" id="PR00080">
    <property type="entry name" value="SDRFAMILY"/>
</dbReference>
<dbReference type="CDD" id="cd05233">
    <property type="entry name" value="SDR_c"/>
    <property type="match status" value="1"/>
</dbReference>